<evidence type="ECO:0008006" key="4">
    <source>
        <dbReference type="Google" id="ProtNLM"/>
    </source>
</evidence>
<evidence type="ECO:0000313" key="2">
    <source>
        <dbReference type="EMBL" id="GGX91196.1"/>
    </source>
</evidence>
<evidence type="ECO:0000256" key="1">
    <source>
        <dbReference type="SAM" id="MobiDB-lite"/>
    </source>
</evidence>
<dbReference type="Pfam" id="PF24072">
    <property type="entry name" value="T7_gp14"/>
    <property type="match status" value="1"/>
</dbReference>
<proteinExistence type="predicted"/>
<sequence length="179" mass="19428">MCEPMTIAATTMAVASAGSMYVQHEQAEARAEYQSEMYQRNKQNSYDALAQRYGDIGERQSQEQQAAAERKEEVTRQARAQMATARVMAGESGVSGNSVDTALRDISGAAARDRSTIDQNLEWTLGQLQRQKQSSRTGTVNRINSVQPGQKPSNLALGLGAASSAAQGYMQYDSVKPES</sequence>
<name>A0ABQ2YPJ6_9GAMM</name>
<dbReference type="Proteomes" id="UP000653056">
    <property type="component" value="Unassembled WGS sequence"/>
</dbReference>
<protein>
    <recommendedName>
        <fullName evidence="4">Internal virion protein</fullName>
    </recommendedName>
</protein>
<dbReference type="EMBL" id="BMXS01000007">
    <property type="protein sequence ID" value="GGX91196.1"/>
    <property type="molecule type" value="Genomic_DNA"/>
</dbReference>
<accession>A0ABQ2YPJ6</accession>
<reference evidence="3" key="1">
    <citation type="journal article" date="2019" name="Int. J. Syst. Evol. Microbiol.">
        <title>The Global Catalogue of Microorganisms (GCM) 10K type strain sequencing project: providing services to taxonomists for standard genome sequencing and annotation.</title>
        <authorList>
            <consortium name="The Broad Institute Genomics Platform"/>
            <consortium name="The Broad Institute Genome Sequencing Center for Infectious Disease"/>
            <person name="Wu L."/>
            <person name="Ma J."/>
        </authorList>
    </citation>
    <scope>NUCLEOTIDE SEQUENCE [LARGE SCALE GENOMIC DNA]</scope>
    <source>
        <strain evidence="3">KCTC 22228</strain>
    </source>
</reference>
<feature type="region of interest" description="Disordered" evidence="1">
    <location>
        <begin position="128"/>
        <end position="155"/>
    </location>
</feature>
<feature type="region of interest" description="Disordered" evidence="1">
    <location>
        <begin position="53"/>
        <end position="74"/>
    </location>
</feature>
<organism evidence="2 3">
    <name type="scientific">Litchfieldella qijiaojingensis</name>
    <dbReference type="NCBI Taxonomy" id="980347"/>
    <lineage>
        <taxon>Bacteria</taxon>
        <taxon>Pseudomonadati</taxon>
        <taxon>Pseudomonadota</taxon>
        <taxon>Gammaproteobacteria</taxon>
        <taxon>Oceanospirillales</taxon>
        <taxon>Halomonadaceae</taxon>
        <taxon>Litchfieldella</taxon>
    </lineage>
</organism>
<gene>
    <name evidence="2" type="ORF">GCM10007160_18360</name>
</gene>
<dbReference type="InterPro" id="IPR038996">
    <property type="entry name" value="Gp14"/>
</dbReference>
<feature type="compositionally biased region" description="Polar residues" evidence="1">
    <location>
        <begin position="128"/>
        <end position="153"/>
    </location>
</feature>
<evidence type="ECO:0000313" key="3">
    <source>
        <dbReference type="Proteomes" id="UP000653056"/>
    </source>
</evidence>
<comment type="caution">
    <text evidence="2">The sequence shown here is derived from an EMBL/GenBank/DDBJ whole genome shotgun (WGS) entry which is preliminary data.</text>
</comment>
<keyword evidence="3" id="KW-1185">Reference proteome</keyword>